<organism evidence="1 2">
    <name type="scientific">Candidatus Woesebacteria bacterium RIFCSPHIGHO2_01_FULL_38_26b</name>
    <dbReference type="NCBI Taxonomy" id="1802491"/>
    <lineage>
        <taxon>Bacteria</taxon>
        <taxon>Candidatus Woeseibacteriota</taxon>
    </lineage>
</organism>
<reference evidence="1 2" key="1">
    <citation type="journal article" date="2016" name="Nat. Commun.">
        <title>Thousands of microbial genomes shed light on interconnected biogeochemical processes in an aquifer system.</title>
        <authorList>
            <person name="Anantharaman K."/>
            <person name="Brown C.T."/>
            <person name="Hug L.A."/>
            <person name="Sharon I."/>
            <person name="Castelle C.J."/>
            <person name="Probst A.J."/>
            <person name="Thomas B.C."/>
            <person name="Singh A."/>
            <person name="Wilkins M.J."/>
            <person name="Karaoz U."/>
            <person name="Brodie E.L."/>
            <person name="Williams K.H."/>
            <person name="Hubbard S.S."/>
            <person name="Banfield J.F."/>
        </authorList>
    </citation>
    <scope>NUCLEOTIDE SEQUENCE [LARGE SCALE GENOMIC DNA]</scope>
</reference>
<dbReference type="EMBL" id="MGGD01000073">
    <property type="protein sequence ID" value="OGM19312.1"/>
    <property type="molecule type" value="Genomic_DNA"/>
</dbReference>
<comment type="caution">
    <text evidence="1">The sequence shown here is derived from an EMBL/GenBank/DDBJ whole genome shotgun (WGS) entry which is preliminary data.</text>
</comment>
<dbReference type="Proteomes" id="UP000176741">
    <property type="component" value="Unassembled WGS sequence"/>
</dbReference>
<evidence type="ECO:0000313" key="2">
    <source>
        <dbReference type="Proteomes" id="UP000176741"/>
    </source>
</evidence>
<protein>
    <recommendedName>
        <fullName evidence="3">ATP synthase subunit delta</fullName>
    </recommendedName>
</protein>
<name>A0A1F7XW91_9BACT</name>
<gene>
    <name evidence="1" type="ORF">A2771_03255</name>
</gene>
<evidence type="ECO:0008006" key="3">
    <source>
        <dbReference type="Google" id="ProtNLM"/>
    </source>
</evidence>
<accession>A0A1F7XW91</accession>
<dbReference type="AlphaFoldDB" id="A0A1F7XW91"/>
<proteinExistence type="predicted"/>
<evidence type="ECO:0000313" key="1">
    <source>
        <dbReference type="EMBL" id="OGM19312.1"/>
    </source>
</evidence>
<sequence length="157" mass="18042">MNKADIYLRIKTQEDADKLIEEVDLLVSSSYEGKGQGLTVTLNSKIRAWIADSLKNDPDFLRDPISYLEKLKKDVAGFDKIEMAISYQPTYENIERLSQTVKRLIGVNTLIKLIYDPTLLGGAVVIYKGNYRDYTLRKIFDNEFSKMKVDLFKIIAH</sequence>